<organism evidence="3 4">
    <name type="scientific">Thiohalophilus thiocyanatoxydans</name>
    <dbReference type="NCBI Taxonomy" id="381308"/>
    <lineage>
        <taxon>Bacteria</taxon>
        <taxon>Pseudomonadati</taxon>
        <taxon>Pseudomonadota</taxon>
        <taxon>Gammaproteobacteria</taxon>
        <taxon>Thiohalomonadales</taxon>
        <taxon>Thiohalophilaceae</taxon>
        <taxon>Thiohalophilus</taxon>
    </lineage>
</organism>
<dbReference type="Gene3D" id="3.40.50.1820">
    <property type="entry name" value="alpha/beta hydrolase"/>
    <property type="match status" value="1"/>
</dbReference>
<evidence type="ECO:0000256" key="1">
    <source>
        <dbReference type="SAM" id="SignalP"/>
    </source>
</evidence>
<feature type="signal peptide" evidence="1">
    <location>
        <begin position="1"/>
        <end position="20"/>
    </location>
</feature>
<dbReference type="OrthoDB" id="9787933at2"/>
<dbReference type="Pfam" id="PF01738">
    <property type="entry name" value="DLH"/>
    <property type="match status" value="1"/>
</dbReference>
<proteinExistence type="predicted"/>
<evidence type="ECO:0000313" key="4">
    <source>
        <dbReference type="Proteomes" id="UP000294914"/>
    </source>
</evidence>
<feature type="domain" description="Dienelactone hydrolase" evidence="2">
    <location>
        <begin position="37"/>
        <end position="260"/>
    </location>
</feature>
<accession>A0A4R8III3</accession>
<gene>
    <name evidence="3" type="ORF">EDC23_1997</name>
</gene>
<dbReference type="GO" id="GO:0016787">
    <property type="term" value="F:hydrolase activity"/>
    <property type="evidence" value="ECO:0007669"/>
    <property type="project" value="UniProtKB-KW"/>
</dbReference>
<dbReference type="PANTHER" id="PTHR22946:SF0">
    <property type="entry name" value="DIENELACTONE HYDROLASE DOMAIN-CONTAINING PROTEIN"/>
    <property type="match status" value="1"/>
</dbReference>
<feature type="chain" id="PRO_5020814345" evidence="1">
    <location>
        <begin position="21"/>
        <end position="262"/>
    </location>
</feature>
<keyword evidence="4" id="KW-1185">Reference proteome</keyword>
<keyword evidence="3" id="KW-0378">Hydrolase</keyword>
<evidence type="ECO:0000313" key="3">
    <source>
        <dbReference type="EMBL" id="TDY00496.1"/>
    </source>
</evidence>
<dbReference type="AlphaFoldDB" id="A0A4R8III3"/>
<dbReference type="Proteomes" id="UP000294914">
    <property type="component" value="Unassembled WGS sequence"/>
</dbReference>
<protein>
    <submittedName>
        <fullName evidence="3">Dienelactone hydrolase</fullName>
    </submittedName>
</protein>
<sequence>MKRMIFLLTSLLLVSSLASAAIKTETVTYRDNGTEMKGYMAYDDSIEGERPGVLVVHEWWGHNEYPRERARMLAEEGYIAFALDMYGDGKTASHPDDAGKFAGAVRENMEVAESRFHAALRELRDHPLSEDDNIAAIGYCFGGGIVLEMARRGMDIDGVASFHGTLGTQSPAGEGDIKTRIRVYHGADDPFVKPEAVEAFKQEMNKAGVDYEFTAYPGAKHAFTNPGATELGEKFELPLAYDEQADKKSWQSMLEFFEEIFD</sequence>
<evidence type="ECO:0000259" key="2">
    <source>
        <dbReference type="Pfam" id="PF01738"/>
    </source>
</evidence>
<name>A0A4R8III3_9GAMM</name>
<dbReference type="InterPro" id="IPR002925">
    <property type="entry name" value="Dienelactn_hydro"/>
</dbReference>
<dbReference type="EMBL" id="SOQX01000005">
    <property type="protein sequence ID" value="TDY00496.1"/>
    <property type="molecule type" value="Genomic_DNA"/>
</dbReference>
<dbReference type="RefSeq" id="WP_134084057.1">
    <property type="nucleotide sequence ID" value="NZ_SOQX01000005.1"/>
</dbReference>
<dbReference type="InterPro" id="IPR029058">
    <property type="entry name" value="AB_hydrolase_fold"/>
</dbReference>
<reference evidence="3 4" key="1">
    <citation type="submission" date="2019-03" db="EMBL/GenBank/DDBJ databases">
        <title>Genomic Encyclopedia of Type Strains, Phase IV (KMG-IV): sequencing the most valuable type-strain genomes for metagenomic binning, comparative biology and taxonomic classification.</title>
        <authorList>
            <person name="Goeker M."/>
        </authorList>
    </citation>
    <scope>NUCLEOTIDE SEQUENCE [LARGE SCALE GENOMIC DNA]</scope>
    <source>
        <strain evidence="3 4">DSM 16326</strain>
    </source>
</reference>
<keyword evidence="1" id="KW-0732">Signal</keyword>
<dbReference type="InterPro" id="IPR050261">
    <property type="entry name" value="FrsA_esterase"/>
</dbReference>
<dbReference type="SUPFAM" id="SSF53474">
    <property type="entry name" value="alpha/beta-Hydrolases"/>
    <property type="match status" value="1"/>
</dbReference>
<comment type="caution">
    <text evidence="3">The sequence shown here is derived from an EMBL/GenBank/DDBJ whole genome shotgun (WGS) entry which is preliminary data.</text>
</comment>
<dbReference type="PANTHER" id="PTHR22946">
    <property type="entry name" value="DIENELACTONE HYDROLASE DOMAIN-CONTAINING PROTEIN-RELATED"/>
    <property type="match status" value="1"/>
</dbReference>